<dbReference type="Gene3D" id="3.10.50.40">
    <property type="match status" value="1"/>
</dbReference>
<keyword evidence="10" id="KW-0106">Calcium</keyword>
<evidence type="ECO:0000256" key="13">
    <source>
        <dbReference type="ARBA" id="ARBA00023054"/>
    </source>
</evidence>
<keyword evidence="15" id="KW-0697">Rotamase</keyword>
<dbReference type="SMART" id="SM00028">
    <property type="entry name" value="TPR"/>
    <property type="match status" value="3"/>
</dbReference>
<name>A0A9Q0MCV2_BLOTA</name>
<feature type="repeat" description="TPR" evidence="16">
    <location>
        <begin position="1091"/>
        <end position="1124"/>
    </location>
</feature>
<keyword evidence="9 16" id="KW-0802">TPR repeat</keyword>
<evidence type="ECO:0000259" key="19">
    <source>
        <dbReference type="PROSITE" id="PS50059"/>
    </source>
</evidence>
<dbReference type="GO" id="GO:0003755">
    <property type="term" value="F:peptidyl-prolyl cis-trans isomerase activity"/>
    <property type="evidence" value="ECO:0007669"/>
    <property type="project" value="UniProtKB-KW"/>
</dbReference>
<dbReference type="InterPro" id="IPR046357">
    <property type="entry name" value="PPIase_dom_sf"/>
</dbReference>
<accession>A0A9Q0MCV2</accession>
<feature type="coiled-coil region" evidence="17">
    <location>
        <begin position="1097"/>
        <end position="1159"/>
    </location>
</feature>
<dbReference type="Pfam" id="PF01951">
    <property type="entry name" value="Archease"/>
    <property type="match status" value="1"/>
</dbReference>
<dbReference type="InterPro" id="IPR019734">
    <property type="entry name" value="TPR_rpt"/>
</dbReference>
<dbReference type="Proteomes" id="UP001142055">
    <property type="component" value="Chromosome 1"/>
</dbReference>
<comment type="similarity">
    <text evidence="3">Belongs to the archease family.</text>
</comment>
<evidence type="ECO:0000313" key="20">
    <source>
        <dbReference type="EMBL" id="KAJ6223114.1"/>
    </source>
</evidence>
<protein>
    <recommendedName>
        <fullName evidence="15">peptidylprolyl isomerase</fullName>
        <ecNumber evidence="15">5.2.1.8</ecNumber>
    </recommendedName>
</protein>
<feature type="repeat" description="TPR" evidence="16">
    <location>
        <begin position="1057"/>
        <end position="1090"/>
    </location>
</feature>
<evidence type="ECO:0000256" key="9">
    <source>
        <dbReference type="ARBA" id="ARBA00022803"/>
    </source>
</evidence>
<evidence type="ECO:0000256" key="6">
    <source>
        <dbReference type="ARBA" id="ARBA00022694"/>
    </source>
</evidence>
<comment type="caution">
    <text evidence="20">The sequence shown here is derived from an EMBL/GenBank/DDBJ whole genome shotgun (WGS) entry which is preliminary data.</text>
</comment>
<dbReference type="FunFam" id="3.55.10.10:FF:000001">
    <property type="entry name" value="protein archease isoform X1"/>
    <property type="match status" value="1"/>
</dbReference>
<dbReference type="InterPro" id="IPR008677">
    <property type="entry name" value="MRVI1"/>
</dbReference>
<evidence type="ECO:0000256" key="18">
    <source>
        <dbReference type="SAM" id="MobiDB-lite"/>
    </source>
</evidence>
<dbReference type="EC" id="5.2.1.8" evidence="15"/>
<evidence type="ECO:0000256" key="1">
    <source>
        <dbReference type="ARBA" id="ARBA00004167"/>
    </source>
</evidence>
<comment type="subcellular location">
    <subcellularLocation>
        <location evidence="2">Cytoplasm</location>
    </subcellularLocation>
    <subcellularLocation>
        <location evidence="1">Membrane</location>
        <topology evidence="1">Single-pass membrane protein</topology>
    </subcellularLocation>
</comment>
<keyword evidence="4" id="KW-0963">Cytoplasm</keyword>
<feature type="domain" description="PPIase FKBP-type" evidence="19">
    <location>
        <begin position="854"/>
        <end position="951"/>
    </location>
</feature>
<evidence type="ECO:0000256" key="15">
    <source>
        <dbReference type="PROSITE-ProRule" id="PRU00277"/>
    </source>
</evidence>
<dbReference type="SUPFAM" id="SSF48452">
    <property type="entry name" value="TPR-like"/>
    <property type="match status" value="1"/>
</dbReference>
<feature type="compositionally biased region" description="Low complexity" evidence="18">
    <location>
        <begin position="612"/>
        <end position="621"/>
    </location>
</feature>
<dbReference type="PRINTS" id="PR00081">
    <property type="entry name" value="GDHRDH"/>
</dbReference>
<dbReference type="PANTHER" id="PTHR43975">
    <property type="entry name" value="ZGC:101858"/>
    <property type="match status" value="1"/>
</dbReference>
<dbReference type="SUPFAM" id="SSF54534">
    <property type="entry name" value="FKBP-like"/>
    <property type="match status" value="1"/>
</dbReference>
<keyword evidence="12" id="KW-0560">Oxidoreductase</keyword>
<keyword evidence="6" id="KW-0819">tRNA processing</keyword>
<dbReference type="Pfam" id="PF13561">
    <property type="entry name" value="adh_short_C2"/>
    <property type="match status" value="1"/>
</dbReference>
<evidence type="ECO:0000256" key="12">
    <source>
        <dbReference type="ARBA" id="ARBA00023002"/>
    </source>
</evidence>
<evidence type="ECO:0000256" key="14">
    <source>
        <dbReference type="ARBA" id="ARBA00023136"/>
    </source>
</evidence>
<dbReference type="InterPro" id="IPR020904">
    <property type="entry name" value="Sc_DH/Rdtase_CS"/>
</dbReference>
<evidence type="ECO:0000256" key="2">
    <source>
        <dbReference type="ARBA" id="ARBA00004496"/>
    </source>
</evidence>
<keyword evidence="7" id="KW-0479">Metal-binding</keyword>
<dbReference type="Gene3D" id="3.40.50.720">
    <property type="entry name" value="NAD(P)-binding Rossmann-like Domain"/>
    <property type="match status" value="1"/>
</dbReference>
<evidence type="ECO:0000256" key="17">
    <source>
        <dbReference type="SAM" id="Coils"/>
    </source>
</evidence>
<dbReference type="PROSITE" id="PS00061">
    <property type="entry name" value="ADH_SHORT"/>
    <property type="match status" value="1"/>
</dbReference>
<organism evidence="20 21">
    <name type="scientific">Blomia tropicalis</name>
    <name type="common">Mite</name>
    <dbReference type="NCBI Taxonomy" id="40697"/>
    <lineage>
        <taxon>Eukaryota</taxon>
        <taxon>Metazoa</taxon>
        <taxon>Ecdysozoa</taxon>
        <taxon>Arthropoda</taxon>
        <taxon>Chelicerata</taxon>
        <taxon>Arachnida</taxon>
        <taxon>Acari</taxon>
        <taxon>Acariformes</taxon>
        <taxon>Sarcoptiformes</taxon>
        <taxon>Astigmata</taxon>
        <taxon>Glycyphagoidea</taxon>
        <taxon>Echimyopodidae</taxon>
        <taxon>Blomia</taxon>
    </lineage>
</organism>
<dbReference type="GO" id="GO:0016491">
    <property type="term" value="F:oxidoreductase activity"/>
    <property type="evidence" value="ECO:0007669"/>
    <property type="project" value="UniProtKB-KW"/>
</dbReference>
<dbReference type="GO" id="GO:0046872">
    <property type="term" value="F:metal ion binding"/>
    <property type="evidence" value="ECO:0007669"/>
    <property type="project" value="UniProtKB-KW"/>
</dbReference>
<dbReference type="InterPro" id="IPR013105">
    <property type="entry name" value="TPR_2"/>
</dbReference>
<dbReference type="PROSITE" id="PS50059">
    <property type="entry name" value="FKBP_PPIASE"/>
    <property type="match status" value="1"/>
</dbReference>
<dbReference type="InterPro" id="IPR036291">
    <property type="entry name" value="NAD(P)-bd_dom_sf"/>
</dbReference>
<dbReference type="SUPFAM" id="SSF69819">
    <property type="entry name" value="MTH1598-like"/>
    <property type="match status" value="1"/>
</dbReference>
<dbReference type="InterPro" id="IPR023572">
    <property type="entry name" value="Archease_dom"/>
</dbReference>
<dbReference type="InterPro" id="IPR036820">
    <property type="entry name" value="Archease_dom_sf"/>
</dbReference>
<feature type="region of interest" description="Disordered" evidence="18">
    <location>
        <begin position="605"/>
        <end position="628"/>
    </location>
</feature>
<keyword evidence="13 17" id="KW-0175">Coiled coil</keyword>
<evidence type="ECO:0000256" key="3">
    <source>
        <dbReference type="ARBA" id="ARBA00007963"/>
    </source>
</evidence>
<dbReference type="Pfam" id="PF00254">
    <property type="entry name" value="FKBP_C"/>
    <property type="match status" value="1"/>
</dbReference>
<evidence type="ECO:0000256" key="4">
    <source>
        <dbReference type="ARBA" id="ARBA00022490"/>
    </source>
</evidence>
<dbReference type="EMBL" id="JAPWDV010000001">
    <property type="protein sequence ID" value="KAJ6223114.1"/>
    <property type="molecule type" value="Genomic_DNA"/>
</dbReference>
<dbReference type="InterPro" id="IPR001179">
    <property type="entry name" value="PPIase_FKBP_dom"/>
</dbReference>
<dbReference type="InterPro" id="IPR011990">
    <property type="entry name" value="TPR-like_helical_dom_sf"/>
</dbReference>
<dbReference type="PANTHER" id="PTHR43975:SF2">
    <property type="entry name" value="EG:BACR7A4.14 PROTEIN-RELATED"/>
    <property type="match status" value="1"/>
</dbReference>
<comment type="catalytic activity">
    <reaction evidence="15">
        <text>[protein]-peptidylproline (omega=180) = [protein]-peptidylproline (omega=0)</text>
        <dbReference type="Rhea" id="RHEA:16237"/>
        <dbReference type="Rhea" id="RHEA-COMP:10747"/>
        <dbReference type="Rhea" id="RHEA-COMP:10748"/>
        <dbReference type="ChEBI" id="CHEBI:83833"/>
        <dbReference type="ChEBI" id="CHEBI:83834"/>
        <dbReference type="EC" id="5.2.1.8"/>
    </reaction>
</comment>
<dbReference type="Gene3D" id="1.25.40.10">
    <property type="entry name" value="Tetratricopeptide repeat domain"/>
    <property type="match status" value="1"/>
</dbReference>
<keyword evidence="14" id="KW-0472">Membrane</keyword>
<dbReference type="PRINTS" id="PR00080">
    <property type="entry name" value="SDRFAMILY"/>
</dbReference>
<reference evidence="20" key="1">
    <citation type="submission" date="2022-12" db="EMBL/GenBank/DDBJ databases">
        <title>Genome assemblies of Blomia tropicalis.</title>
        <authorList>
            <person name="Cui Y."/>
        </authorList>
    </citation>
    <scope>NUCLEOTIDE SEQUENCE</scope>
    <source>
        <tissue evidence="20">Adult mites</tissue>
    </source>
</reference>
<dbReference type="GO" id="GO:0008033">
    <property type="term" value="P:tRNA processing"/>
    <property type="evidence" value="ECO:0007669"/>
    <property type="project" value="UniProtKB-KW"/>
</dbReference>
<evidence type="ECO:0000256" key="16">
    <source>
        <dbReference type="PROSITE-ProRule" id="PRU00339"/>
    </source>
</evidence>
<dbReference type="SUPFAM" id="SSF51735">
    <property type="entry name" value="NAD(P)-binding Rossmann-fold domains"/>
    <property type="match status" value="1"/>
</dbReference>
<keyword evidence="15" id="KW-0413">Isomerase</keyword>
<dbReference type="Pfam" id="PF05781">
    <property type="entry name" value="MRVI1"/>
    <property type="match status" value="1"/>
</dbReference>
<dbReference type="Gene3D" id="3.55.10.10">
    <property type="entry name" value="Archease domain"/>
    <property type="match status" value="1"/>
</dbReference>
<proteinExistence type="inferred from homology"/>
<dbReference type="InterPro" id="IPR002347">
    <property type="entry name" value="SDR_fam"/>
</dbReference>
<dbReference type="GO" id="GO:0005737">
    <property type="term" value="C:cytoplasm"/>
    <property type="evidence" value="ECO:0007669"/>
    <property type="project" value="UniProtKB-SubCell"/>
</dbReference>
<evidence type="ECO:0000256" key="7">
    <source>
        <dbReference type="ARBA" id="ARBA00022723"/>
    </source>
</evidence>
<dbReference type="Pfam" id="PF07719">
    <property type="entry name" value="TPR_2"/>
    <property type="match status" value="1"/>
</dbReference>
<keyword evidence="21" id="KW-1185">Reference proteome</keyword>
<evidence type="ECO:0000256" key="8">
    <source>
        <dbReference type="ARBA" id="ARBA00022737"/>
    </source>
</evidence>
<dbReference type="FunFam" id="3.40.50.720:FF:000084">
    <property type="entry name" value="Short-chain dehydrogenase reductase"/>
    <property type="match status" value="1"/>
</dbReference>
<evidence type="ECO:0000256" key="10">
    <source>
        <dbReference type="ARBA" id="ARBA00022837"/>
    </source>
</evidence>
<keyword evidence="11" id="KW-1133">Transmembrane helix</keyword>
<keyword evidence="8" id="KW-0677">Repeat</keyword>
<evidence type="ECO:0000313" key="21">
    <source>
        <dbReference type="Proteomes" id="UP001142055"/>
    </source>
</evidence>
<dbReference type="GO" id="GO:0016020">
    <property type="term" value="C:membrane"/>
    <property type="evidence" value="ECO:0007669"/>
    <property type="project" value="UniProtKB-SubCell"/>
</dbReference>
<dbReference type="PROSITE" id="PS50005">
    <property type="entry name" value="TPR"/>
    <property type="match status" value="2"/>
</dbReference>
<keyword evidence="5" id="KW-0812">Transmembrane</keyword>
<evidence type="ECO:0000256" key="11">
    <source>
        <dbReference type="ARBA" id="ARBA00022989"/>
    </source>
</evidence>
<evidence type="ECO:0000256" key="5">
    <source>
        <dbReference type="ARBA" id="ARBA00022692"/>
    </source>
</evidence>
<gene>
    <name evidence="20" type="ORF">RDWZM_001659</name>
</gene>
<sequence>MKHSFEDKVALITGSSSGIGAEVARRLASFGAKVVITGYESDEVRLVADEIESIRGERPLTVPGDLTAPGFASSLVEATIKRYGKIDILINNAGRVVGTDSIQHPDFMANYDLLMDINLKMVFMLTHLCVPHLKNTRGCIVNISSIAAFSPLQPLYSASKAAIVMLTKSAAVELGSAGIRVNAVSPGPIRTNIGRSGGMPDVLLGETSVLSEHSIMKRNGEPKEVAEMIIFLASESASFITGVCNIVDGGYCCILLCFTFAAQIDVNINFLDYFQSINNKELTIQTVKFAMSSTIPNVIDSQSSVTKIVPQNGTKDCEPFWTSLEQSQQQLDTQNTVGELFPSLPDVMLRKLCLLRENTTNIEQLSEEEINSRYQTLSLAFQTDKFTLDQRIRLFRHQRDVIESDAQNELDNLLDYVRELNRHLFSYDSKFYLRNNHCQLRSMLDRVEWQCQVIKSSVLKISSKCELYGAVRQEERLSAAFDVIRLHLDNLKRAKQRDEKELEEMRRLLARPKPSQHQERQNTIELLRQTSVCDDDGSTCSLLNRRAIQSITNTVANPKINCIRVRRASVASIEFGSKDVIQPDIGSMQLPSKMRTTTMTTTFENWPNGSATKSTTTVTTTDDTKESNSKCEQQNQTCTKTRRLSVPAADLAAYRPKWDSFSSQVAMVEEESGDEYEDLSSSSTVTNSIFDNLDPRICDPISEEEVQEDLQTIIEPTNDINQCESLLESSRILLQYIWTQIQTFADKLNGLSSLSMNRRWDSIIQNKHYDQIRIFASLLCIILSGTIIVMDPNPNNSDSESDSQIPPLEDIEQERCPDEMDSEDKDGWLDILNNTDLRKKVLKPAEVNNRPTRGSKVLIRIVTRLYEGPIDSIEEPNGLVIPDETHDQFSMVIGDNDLHQGLDLLVPLMDLHETARLLIKPRFGYGPIGNKAAGIPEDAILDLEVELLQIFNYDNSMNPIGGGPDLEPGEPNPITINESLQERIRFGNYKKCRGNFWFERGEYSLAIQCYRGAIRYLDASESELTLVDHFKSGQLKEQTDDIVEKVRDIEDLIDKRAQTFNNLAATQLKLQSYDQALRSVEDSLLLRPDNVKALYRRAKIRAEKGDLEEAISDLKQAAKIDPKSEAIAQELDRLNMILARQLKEQRQLYRRMMQFSEDDNQNKFTSKTALWFKMSLDSIKPEDDLSIPPIQYEYLDHTADVQIHSWSKTLAESFEQCAIGMFGYITDLKMVDMQHSVSLTIEADDLNQLLYRFLDELLFLFCADPFFVSKKVKIVKMETSDNFRIEVKCYGEVFNLDKHTQGTEVKAITYSAMQIHQTDQRVDIYVIVDI</sequence>